<proteinExistence type="predicted"/>
<feature type="region of interest" description="Disordered" evidence="1">
    <location>
        <begin position="580"/>
        <end position="600"/>
    </location>
</feature>
<accession>K1R0J9</accession>
<evidence type="ECO:0000256" key="2">
    <source>
        <dbReference type="SAM" id="SignalP"/>
    </source>
</evidence>
<protein>
    <submittedName>
        <fullName evidence="3">Uncharacterized protein</fullName>
    </submittedName>
</protein>
<dbReference type="InParanoid" id="K1R0J9"/>
<name>K1R0J9_MAGGI</name>
<reference evidence="3" key="1">
    <citation type="journal article" date="2012" name="Nature">
        <title>The oyster genome reveals stress adaptation and complexity of shell formation.</title>
        <authorList>
            <person name="Zhang G."/>
            <person name="Fang X."/>
            <person name="Guo X."/>
            <person name="Li L."/>
            <person name="Luo R."/>
            <person name="Xu F."/>
            <person name="Yang P."/>
            <person name="Zhang L."/>
            <person name="Wang X."/>
            <person name="Qi H."/>
            <person name="Xiong Z."/>
            <person name="Que H."/>
            <person name="Xie Y."/>
            <person name="Holland P.W."/>
            <person name="Paps J."/>
            <person name="Zhu Y."/>
            <person name="Wu F."/>
            <person name="Chen Y."/>
            <person name="Wang J."/>
            <person name="Peng C."/>
            <person name="Meng J."/>
            <person name="Yang L."/>
            <person name="Liu J."/>
            <person name="Wen B."/>
            <person name="Zhang N."/>
            <person name="Huang Z."/>
            <person name="Zhu Q."/>
            <person name="Feng Y."/>
            <person name="Mount A."/>
            <person name="Hedgecock D."/>
            <person name="Xu Z."/>
            <person name="Liu Y."/>
            <person name="Domazet-Loso T."/>
            <person name="Du Y."/>
            <person name="Sun X."/>
            <person name="Zhang S."/>
            <person name="Liu B."/>
            <person name="Cheng P."/>
            <person name="Jiang X."/>
            <person name="Li J."/>
            <person name="Fan D."/>
            <person name="Wang W."/>
            <person name="Fu W."/>
            <person name="Wang T."/>
            <person name="Wang B."/>
            <person name="Zhang J."/>
            <person name="Peng Z."/>
            <person name="Li Y."/>
            <person name="Li N."/>
            <person name="Wang J."/>
            <person name="Chen M."/>
            <person name="He Y."/>
            <person name="Tan F."/>
            <person name="Song X."/>
            <person name="Zheng Q."/>
            <person name="Huang R."/>
            <person name="Yang H."/>
            <person name="Du X."/>
            <person name="Chen L."/>
            <person name="Yang M."/>
            <person name="Gaffney P.M."/>
            <person name="Wang S."/>
            <person name="Luo L."/>
            <person name="She Z."/>
            <person name="Ming Y."/>
            <person name="Huang W."/>
            <person name="Zhang S."/>
            <person name="Huang B."/>
            <person name="Zhang Y."/>
            <person name="Qu T."/>
            <person name="Ni P."/>
            <person name="Miao G."/>
            <person name="Wang J."/>
            <person name="Wang Q."/>
            <person name="Steinberg C.E."/>
            <person name="Wang H."/>
            <person name="Li N."/>
            <person name="Qian L."/>
            <person name="Zhang G."/>
            <person name="Li Y."/>
            <person name="Yang H."/>
            <person name="Liu X."/>
            <person name="Wang J."/>
            <person name="Yin Y."/>
            <person name="Wang J."/>
        </authorList>
    </citation>
    <scope>NUCLEOTIDE SEQUENCE [LARGE SCALE GENOMIC DNA]</scope>
    <source>
        <strain evidence="3">05x7-T-G4-1.051#20</strain>
    </source>
</reference>
<dbReference type="EMBL" id="JH818129">
    <property type="protein sequence ID" value="EKC34595.1"/>
    <property type="molecule type" value="Genomic_DNA"/>
</dbReference>
<feature type="region of interest" description="Disordered" evidence="1">
    <location>
        <begin position="803"/>
        <end position="825"/>
    </location>
</feature>
<dbReference type="HOGENOM" id="CLU_292760_0_0_1"/>
<keyword evidence="2" id="KW-0732">Signal</keyword>
<feature type="compositionally biased region" description="Low complexity" evidence="1">
    <location>
        <begin position="811"/>
        <end position="825"/>
    </location>
</feature>
<feature type="signal peptide" evidence="2">
    <location>
        <begin position="1"/>
        <end position="22"/>
    </location>
</feature>
<feature type="chain" id="PRO_5043747022" evidence="2">
    <location>
        <begin position="23"/>
        <end position="1040"/>
    </location>
</feature>
<organism evidence="3">
    <name type="scientific">Magallana gigas</name>
    <name type="common">Pacific oyster</name>
    <name type="synonym">Crassostrea gigas</name>
    <dbReference type="NCBI Taxonomy" id="29159"/>
    <lineage>
        <taxon>Eukaryota</taxon>
        <taxon>Metazoa</taxon>
        <taxon>Spiralia</taxon>
        <taxon>Lophotrochozoa</taxon>
        <taxon>Mollusca</taxon>
        <taxon>Bivalvia</taxon>
        <taxon>Autobranchia</taxon>
        <taxon>Pteriomorphia</taxon>
        <taxon>Ostreida</taxon>
        <taxon>Ostreoidea</taxon>
        <taxon>Ostreidae</taxon>
        <taxon>Magallana</taxon>
    </lineage>
</organism>
<dbReference type="AlphaFoldDB" id="K1R0J9"/>
<evidence type="ECO:0000256" key="1">
    <source>
        <dbReference type="SAM" id="MobiDB-lite"/>
    </source>
</evidence>
<gene>
    <name evidence="3" type="ORF">CGI_10012945</name>
</gene>
<evidence type="ECO:0000313" key="3">
    <source>
        <dbReference type="EMBL" id="EKC34595.1"/>
    </source>
</evidence>
<sequence length="1040" mass="116773">MELFNCFGPLLLLVAWPEPTTPTPTTTTTPGPTTTLPPGQWIANNIVYTKLEHPCVEYYASCPLICPKGTQTLPNGTMCETCDCGGSITDLLGKRDFKEKFLVKPNLTTHRKKRHGYGSKQRTACFQFHFACPIFRCPDGMAFALAPNGCRECRCIPTETTTSTTIAPTTKTAVHSSFLQLYCQVEPSDCPTGCTVVDFRVSEWHCYHCHCPDQQFVALQNPCDQENYLCPNTCQVRHLVNHQNKTLSCEFCDCQLKGHIFNRHHKVRRQTSADCPFSCPAYCPYNVFGRKKRQAGCSGKCSKCPYNTEQPVPVTTKAPHMTVVTEDHCIPEYRETDLLHQFCTNILRVNITNIVCLYCRYRTSTNSIGVIDLVKGRGHLIDPPMRSSLWRYYPWNQMNVPRNVDDTGLNCGGFWRLHEINGGKCGFCGDSYDEVRKNEAGGKYANGYIVKKYYQDDQFMNVTVDVLSNIGGYFEFHLCPNDNVTSRITQECLDKYPLTIEGYGSRYVPDTAVKHNLFLKIPDGVTCSQCVLQWKWIGGNNWGVCPDGYGGLGCGKQEEYYNCADISILPPSGNRPKFARPAIVNRNPAPPTTTQNPIMPILPPFIQRSEKYKKFYKKYIENVMKGMVAGKWSDNAISSLEYKLEKQKRTNKSEQSTFWLPSRTSDFRLTGEYPDWSRPSLSVKMPDVLQQNTVYSFMDIVKKNLKNGETDSSSTLLVDRPVITGRPVYLPEGPISVPLPTTTITTPPSTVTASSVNIYGQQTTIFPPTSDPFLDKAYFRFVYNPRDTAPRFTLATQSIPMTTTTPLPRKTISPLTTSSPITPNIENKTQTKLTTTTTNSPNTGRLNFPEFDYEQIRNNRIIAQRIPYYLHTSALRTPTDPITSFFDSMMSVFSPASPDYPSEVPYYDVSVTDPMYTNYPSDIYLPSVDSQIAFNNLQKAGLAEQRNLISPTSNNFVSTKTNTLLSEKAPQRNSFISSGLSSGTDVQRSGERRGNSPEVTKVRNQPDIPSRQLSNNDGRPGVSVIDSAGSKLRFAGNMFL</sequence>
<feature type="compositionally biased region" description="Polar residues" evidence="1">
    <location>
        <begin position="969"/>
        <end position="987"/>
    </location>
</feature>
<feature type="region of interest" description="Disordered" evidence="1">
    <location>
        <begin position="969"/>
        <end position="1022"/>
    </location>
</feature>